<accession>A0A0F9KBC0</accession>
<gene>
    <name evidence="1" type="ORF">LCGC14_1723790</name>
</gene>
<reference evidence="1" key="1">
    <citation type="journal article" date="2015" name="Nature">
        <title>Complex archaea that bridge the gap between prokaryotes and eukaryotes.</title>
        <authorList>
            <person name="Spang A."/>
            <person name="Saw J.H."/>
            <person name="Jorgensen S.L."/>
            <person name="Zaremba-Niedzwiedzka K."/>
            <person name="Martijn J."/>
            <person name="Lind A.E."/>
            <person name="van Eijk R."/>
            <person name="Schleper C."/>
            <person name="Guy L."/>
            <person name="Ettema T.J."/>
        </authorList>
    </citation>
    <scope>NUCLEOTIDE SEQUENCE</scope>
</reference>
<dbReference type="AlphaFoldDB" id="A0A0F9KBC0"/>
<protein>
    <submittedName>
        <fullName evidence="1">Uncharacterized protein</fullName>
    </submittedName>
</protein>
<organism evidence="1">
    <name type="scientific">marine sediment metagenome</name>
    <dbReference type="NCBI Taxonomy" id="412755"/>
    <lineage>
        <taxon>unclassified sequences</taxon>
        <taxon>metagenomes</taxon>
        <taxon>ecological metagenomes</taxon>
    </lineage>
</organism>
<evidence type="ECO:0000313" key="1">
    <source>
        <dbReference type="EMBL" id="KKM08537.1"/>
    </source>
</evidence>
<sequence length="94" mass="10452">MGRDLVVFGGVVPADDGLAMWLLFTDRMCARHMIAVVRAIRGVVAGYDGTLYADIDPARPEAVRLARLLGMEYGRLVKVPDGRTLRRMEQFTTN</sequence>
<comment type="caution">
    <text evidence="1">The sequence shown here is derived from an EMBL/GenBank/DDBJ whole genome shotgun (WGS) entry which is preliminary data.</text>
</comment>
<proteinExistence type="predicted"/>
<name>A0A0F9KBC0_9ZZZZ</name>
<dbReference type="EMBL" id="LAZR01015550">
    <property type="protein sequence ID" value="KKM08537.1"/>
    <property type="molecule type" value="Genomic_DNA"/>
</dbReference>